<comment type="similarity">
    <text evidence="2">Belongs to the terpene cyclase/mutase family.</text>
</comment>
<dbReference type="RefSeq" id="WP_181740768.1">
    <property type="nucleotide sequence ID" value="NZ_JACEOL010000035.1"/>
</dbReference>
<keyword evidence="3" id="KW-0677">Repeat</keyword>
<dbReference type="Proteomes" id="UP000538292">
    <property type="component" value="Unassembled WGS sequence"/>
</dbReference>
<dbReference type="AlphaFoldDB" id="A0A7W1XTA5"/>
<dbReference type="EMBL" id="JACEOL010000035">
    <property type="protein sequence ID" value="MBA4602829.1"/>
    <property type="molecule type" value="Genomic_DNA"/>
</dbReference>
<evidence type="ECO:0000256" key="1">
    <source>
        <dbReference type="ARBA" id="ARBA00004999"/>
    </source>
</evidence>
<accession>A0A7W1XTA5</accession>
<feature type="domain" description="Squalene cyclase C-terminal" evidence="5">
    <location>
        <begin position="308"/>
        <end position="624"/>
    </location>
</feature>
<evidence type="ECO:0000256" key="4">
    <source>
        <dbReference type="ARBA" id="ARBA00023235"/>
    </source>
</evidence>
<evidence type="ECO:0000313" key="8">
    <source>
        <dbReference type="Proteomes" id="UP000538292"/>
    </source>
</evidence>
<evidence type="ECO:0000259" key="5">
    <source>
        <dbReference type="Pfam" id="PF13243"/>
    </source>
</evidence>
<dbReference type="GO" id="GO:0016104">
    <property type="term" value="P:triterpenoid biosynthetic process"/>
    <property type="evidence" value="ECO:0007669"/>
    <property type="project" value="InterPro"/>
</dbReference>
<dbReference type="SUPFAM" id="SSF48239">
    <property type="entry name" value="Terpenoid cyclases/Protein prenyltransferases"/>
    <property type="match status" value="2"/>
</dbReference>
<sequence length="629" mass="71664">MQGQWIVEVREMIHRISRELLGRQSPEGTWPFCFESGVMTDAYYLLLHQVLSWPKTAALSSIIERILDKQTADGTWKTFPDEREGSVSATLDASVALLYAGIRKPTDPALKKARDFLLAHGGVNRASSLTKVMLALLGHRSWSRFIKLPVEFFLLPVWSPVNFFDFVGYTRVHVAPIILVSDQDFYVRLQGFREVEDWLPASSRAYMERMHPDYFWTKEDLLPAVKTSALFREKIHERAIHWGENFLLSRIEEDGTLYSYMTSTFLLIFALLSLKYPTGHQVIQKAMDGLAHLIFPLPGGAHLQETTSTIWDTSLVMTALQKGGIFFDHFAIQKGMKYLLSKQHTKWGDWHFRNPCAIPGGWGFSHSNTINPDVDDTVQVLEAIAPTVRAGFAQDEWKRGLQWLLNMQNGDGGWPAFEKNTNKAWLRLLPYRDGKTIWGDPSTADLTGRVLSFLGSELKWTINRPEARRAWSWLYHHQRADGSWFGRWGISYIYGTWAALKGLAAVGVPADNICVQKGIRFLLNKQRSDGGWGESCYSDVEQRFVSLSFSTPVQTAWALDALIACHDQPTPAIEKGILRLLELMEEREPEVWSYPTGAGLAGQFYINYHSYPYVWPLITLSHYLDKYGS</sequence>
<dbReference type="InterPro" id="IPR008930">
    <property type="entry name" value="Terpenoid_cyclase/PrenylTrfase"/>
</dbReference>
<keyword evidence="8" id="KW-1185">Reference proteome</keyword>
<dbReference type="GO" id="GO:0016866">
    <property type="term" value="F:intramolecular transferase activity"/>
    <property type="evidence" value="ECO:0007669"/>
    <property type="project" value="InterPro"/>
</dbReference>
<dbReference type="InterPro" id="IPR032697">
    <property type="entry name" value="SQ_cyclase_N"/>
</dbReference>
<dbReference type="UniPathway" id="UPA00337"/>
<dbReference type="GO" id="GO:0005811">
    <property type="term" value="C:lipid droplet"/>
    <property type="evidence" value="ECO:0007669"/>
    <property type="project" value="InterPro"/>
</dbReference>
<dbReference type="PANTHER" id="PTHR11764:SF20">
    <property type="entry name" value="LANOSTEROL SYNTHASE"/>
    <property type="match status" value="1"/>
</dbReference>
<dbReference type="NCBIfam" id="TIGR01787">
    <property type="entry name" value="squalene_cyclas"/>
    <property type="match status" value="1"/>
</dbReference>
<gene>
    <name evidence="7" type="ORF">H2C83_10980</name>
</gene>
<dbReference type="InterPro" id="IPR002365">
    <property type="entry name" value="Terpene_synthase_CS"/>
</dbReference>
<dbReference type="Gene3D" id="1.50.10.20">
    <property type="match status" value="2"/>
</dbReference>
<comment type="caution">
    <text evidence="7">The sequence shown here is derived from an EMBL/GenBank/DDBJ whole genome shotgun (WGS) entry which is preliminary data.</text>
</comment>
<dbReference type="InterPro" id="IPR032696">
    <property type="entry name" value="SQ_cyclase_C"/>
</dbReference>
<dbReference type="InterPro" id="IPR018333">
    <property type="entry name" value="Squalene_cyclase"/>
</dbReference>
<evidence type="ECO:0000259" key="6">
    <source>
        <dbReference type="Pfam" id="PF13249"/>
    </source>
</evidence>
<comment type="pathway">
    <text evidence="1">Secondary metabolite biosynthesis; hopanoid biosynthesis.</text>
</comment>
<dbReference type="Pfam" id="PF13243">
    <property type="entry name" value="SQHop_cyclase_C"/>
    <property type="match status" value="1"/>
</dbReference>
<evidence type="ECO:0000313" key="7">
    <source>
        <dbReference type="EMBL" id="MBA4602829.1"/>
    </source>
</evidence>
<reference evidence="7 8" key="1">
    <citation type="submission" date="2020-07" db="EMBL/GenBank/DDBJ databases">
        <title>Thermoactinomyces phylogeny.</title>
        <authorList>
            <person name="Dunlap C."/>
        </authorList>
    </citation>
    <scope>NUCLEOTIDE SEQUENCE [LARGE SCALE GENOMIC DNA]</scope>
    <source>
        <strain evidence="7 8">AMNI-1</strain>
    </source>
</reference>
<feature type="domain" description="Squalene cyclase N-terminal" evidence="6">
    <location>
        <begin position="13"/>
        <end position="294"/>
    </location>
</feature>
<protein>
    <submittedName>
        <fullName evidence="7">Squalene--hopene cyclase</fullName>
    </submittedName>
</protein>
<evidence type="ECO:0000256" key="2">
    <source>
        <dbReference type="ARBA" id="ARBA00009755"/>
    </source>
</evidence>
<proteinExistence type="inferred from homology"/>
<keyword evidence="4" id="KW-0413">Isomerase</keyword>
<dbReference type="SFLD" id="SFLDG01016">
    <property type="entry name" value="Prenyltransferase_Like_2"/>
    <property type="match status" value="1"/>
</dbReference>
<name>A0A7W1XTA5_9BACL</name>
<dbReference type="PROSITE" id="PS01074">
    <property type="entry name" value="TERPENE_SYNTHASES"/>
    <property type="match status" value="1"/>
</dbReference>
<organism evidence="7 8">
    <name type="scientific">Thermoactinomyces mirandus</name>
    <dbReference type="NCBI Taxonomy" id="2756294"/>
    <lineage>
        <taxon>Bacteria</taxon>
        <taxon>Bacillati</taxon>
        <taxon>Bacillota</taxon>
        <taxon>Bacilli</taxon>
        <taxon>Bacillales</taxon>
        <taxon>Thermoactinomycetaceae</taxon>
        <taxon>Thermoactinomyces</taxon>
    </lineage>
</organism>
<dbReference type="Pfam" id="PF13249">
    <property type="entry name" value="SQHop_cyclase_N"/>
    <property type="match status" value="1"/>
</dbReference>
<dbReference type="PANTHER" id="PTHR11764">
    <property type="entry name" value="TERPENE CYCLASE/MUTASE FAMILY MEMBER"/>
    <property type="match status" value="1"/>
</dbReference>
<evidence type="ECO:0000256" key="3">
    <source>
        <dbReference type="ARBA" id="ARBA00022737"/>
    </source>
</evidence>